<accession>A0AAW1TFM8</accession>
<evidence type="ECO:0000313" key="1">
    <source>
        <dbReference type="EMBL" id="KAK9867179.1"/>
    </source>
</evidence>
<dbReference type="GO" id="GO:0008168">
    <property type="term" value="F:methyltransferase activity"/>
    <property type="evidence" value="ECO:0007669"/>
    <property type="project" value="InterPro"/>
</dbReference>
<organism evidence="1 2">
    <name type="scientific">Apatococcus fuscideae</name>
    <dbReference type="NCBI Taxonomy" id="2026836"/>
    <lineage>
        <taxon>Eukaryota</taxon>
        <taxon>Viridiplantae</taxon>
        <taxon>Chlorophyta</taxon>
        <taxon>core chlorophytes</taxon>
        <taxon>Trebouxiophyceae</taxon>
        <taxon>Chlorellales</taxon>
        <taxon>Chlorellaceae</taxon>
        <taxon>Apatococcus</taxon>
    </lineage>
</organism>
<dbReference type="Proteomes" id="UP001485043">
    <property type="component" value="Unassembled WGS sequence"/>
</dbReference>
<proteinExistence type="predicted"/>
<reference evidence="1 2" key="1">
    <citation type="journal article" date="2024" name="Nat. Commun.">
        <title>Phylogenomics reveals the evolutionary origins of lichenization in chlorophyte algae.</title>
        <authorList>
            <person name="Puginier C."/>
            <person name="Libourel C."/>
            <person name="Otte J."/>
            <person name="Skaloud P."/>
            <person name="Haon M."/>
            <person name="Grisel S."/>
            <person name="Petersen M."/>
            <person name="Berrin J.G."/>
            <person name="Delaux P.M."/>
            <person name="Dal Grande F."/>
            <person name="Keller J."/>
        </authorList>
    </citation>
    <scope>NUCLEOTIDE SEQUENCE [LARGE SCALE GENOMIC DNA]</scope>
    <source>
        <strain evidence="1 2">SAG 2523</strain>
    </source>
</reference>
<dbReference type="Gene3D" id="3.40.50.150">
    <property type="entry name" value="Vaccinia Virus protein VP39"/>
    <property type="match status" value="1"/>
</dbReference>
<protein>
    <submittedName>
        <fullName evidence="1">Uncharacterized protein</fullName>
    </submittedName>
</protein>
<dbReference type="AlphaFoldDB" id="A0AAW1TFM8"/>
<dbReference type="EMBL" id="JALJOV010000104">
    <property type="protein sequence ID" value="KAK9867179.1"/>
    <property type="molecule type" value="Genomic_DNA"/>
</dbReference>
<dbReference type="InterPro" id="IPR029063">
    <property type="entry name" value="SAM-dependent_MTases_sf"/>
</dbReference>
<sequence length="145" mass="15357">MHGSGYNLYNQMQHRANQEAQDCLLRAAEALSGSAESVLIADYGSSASANSALLLAPVVQCLAAKQKVSITVAHVDLPENDWQGLQEATQSREGTYLQMAPDVNSQACAQSFYSQCFPAASVSLAWSAPCITSLTSSAGVGDQWQ</sequence>
<name>A0AAW1TFM8_9CHLO</name>
<gene>
    <name evidence="1" type="ORF">WJX84_010139</name>
</gene>
<comment type="caution">
    <text evidence="1">The sequence shown here is derived from an EMBL/GenBank/DDBJ whole genome shotgun (WGS) entry which is preliminary data.</text>
</comment>
<dbReference type="InterPro" id="IPR005299">
    <property type="entry name" value="MeTrfase_7"/>
</dbReference>
<evidence type="ECO:0000313" key="2">
    <source>
        <dbReference type="Proteomes" id="UP001485043"/>
    </source>
</evidence>
<dbReference type="SUPFAM" id="SSF53335">
    <property type="entry name" value="S-adenosyl-L-methionine-dependent methyltransferases"/>
    <property type="match status" value="1"/>
</dbReference>
<keyword evidence="2" id="KW-1185">Reference proteome</keyword>
<dbReference type="Pfam" id="PF03492">
    <property type="entry name" value="Methyltransf_7"/>
    <property type="match status" value="1"/>
</dbReference>
<dbReference type="PANTHER" id="PTHR31009">
    <property type="entry name" value="S-ADENOSYL-L-METHIONINE:CARBOXYL METHYLTRANSFERASE FAMILY PROTEIN"/>
    <property type="match status" value="1"/>
</dbReference>